<dbReference type="PANTHER" id="PTHR48207">
    <property type="entry name" value="SUCCINATE--HYDROXYMETHYLGLUTARATE COA-TRANSFERASE"/>
    <property type="match status" value="1"/>
</dbReference>
<dbReference type="Gene3D" id="3.30.1540.10">
    <property type="entry name" value="formyl-coa transferase, domain 3"/>
    <property type="match status" value="1"/>
</dbReference>
<dbReference type="RefSeq" id="WP_091651682.1">
    <property type="nucleotide sequence ID" value="NZ_FNHQ01000025.1"/>
</dbReference>
<dbReference type="OrthoDB" id="9797653at2"/>
<keyword evidence="3" id="KW-1185">Reference proteome</keyword>
<proteinExistence type="predicted"/>
<dbReference type="Pfam" id="PF02515">
    <property type="entry name" value="CoA_transf_3"/>
    <property type="match status" value="1"/>
</dbReference>
<dbReference type="STRING" id="349095.SAMN05660299_02138"/>
<accession>A0A1G9YS54</accession>
<protein>
    <submittedName>
        <fullName evidence="2">Formyl-CoA transferase</fullName>
    </submittedName>
</protein>
<dbReference type="Proteomes" id="UP000199309">
    <property type="component" value="Unassembled WGS sequence"/>
</dbReference>
<evidence type="ECO:0000256" key="1">
    <source>
        <dbReference type="ARBA" id="ARBA00022679"/>
    </source>
</evidence>
<dbReference type="GO" id="GO:0008410">
    <property type="term" value="F:CoA-transferase activity"/>
    <property type="evidence" value="ECO:0007669"/>
    <property type="project" value="TreeGrafter"/>
</dbReference>
<dbReference type="InterPro" id="IPR044855">
    <property type="entry name" value="CoA-Trfase_III_dom3_sf"/>
</dbReference>
<dbReference type="InterPro" id="IPR003673">
    <property type="entry name" value="CoA-Trfase_fam_III"/>
</dbReference>
<organism evidence="2 3">
    <name type="scientific">Megasphaera paucivorans</name>
    <dbReference type="NCBI Taxonomy" id="349095"/>
    <lineage>
        <taxon>Bacteria</taxon>
        <taxon>Bacillati</taxon>
        <taxon>Bacillota</taxon>
        <taxon>Negativicutes</taxon>
        <taxon>Veillonellales</taxon>
        <taxon>Veillonellaceae</taxon>
        <taxon>Megasphaera</taxon>
    </lineage>
</organism>
<dbReference type="SUPFAM" id="SSF89796">
    <property type="entry name" value="CoA-transferase family III (CaiB/BaiF)"/>
    <property type="match status" value="1"/>
</dbReference>
<name>A0A1G9YS54_9FIRM</name>
<dbReference type="EMBL" id="FNHQ01000025">
    <property type="protein sequence ID" value="SDN11954.1"/>
    <property type="molecule type" value="Genomic_DNA"/>
</dbReference>
<sequence length="302" mass="33086">MSKGSLEGIVVLDLTRVLAGPFSGQILADMGAHVIKIEQPVKGDDARHMGPFQNEESIYYITNNRNKKGVTLNLKAPEGKQIFLEMVKKADVVMENYRPGTMEKLGLGYDVLKQTNPRIIYGSVSGFGHVGRYSRRPGYDIIAQAMSGIMSTTGWPQTGPTRTGTPLGDVLGGLWLTIGILGAIQGRSVTGQGQKVDIALIDAAVATMANISMIYLTEGRIPKMIGNRYESTYPYDSFVCCDGSCVIGVGNNKLWGLFCKATGHEDIETLDIYKDTPDRVEHHEELKVIVEEWTKQRTVADV</sequence>
<dbReference type="InterPro" id="IPR050483">
    <property type="entry name" value="CoA-transferase_III_domain"/>
</dbReference>
<evidence type="ECO:0000313" key="2">
    <source>
        <dbReference type="EMBL" id="SDN11954.1"/>
    </source>
</evidence>
<gene>
    <name evidence="2" type="ORF">SAMN05660299_02138</name>
</gene>
<dbReference type="Gene3D" id="3.40.50.10540">
    <property type="entry name" value="Crotonobetainyl-coa:carnitine coa-transferase, domain 1"/>
    <property type="match status" value="1"/>
</dbReference>
<dbReference type="InterPro" id="IPR023606">
    <property type="entry name" value="CoA-Trfase_III_dom_1_sf"/>
</dbReference>
<dbReference type="PANTHER" id="PTHR48207:SF3">
    <property type="entry name" value="SUCCINATE--HYDROXYMETHYLGLUTARATE COA-TRANSFERASE"/>
    <property type="match status" value="1"/>
</dbReference>
<feature type="non-terminal residue" evidence="2">
    <location>
        <position position="302"/>
    </location>
</feature>
<evidence type="ECO:0000313" key="3">
    <source>
        <dbReference type="Proteomes" id="UP000199309"/>
    </source>
</evidence>
<reference evidence="2 3" key="1">
    <citation type="submission" date="2016-10" db="EMBL/GenBank/DDBJ databases">
        <authorList>
            <person name="de Groot N.N."/>
        </authorList>
    </citation>
    <scope>NUCLEOTIDE SEQUENCE [LARGE SCALE GENOMIC DNA]</scope>
    <source>
        <strain evidence="2 3">DSM 16981</strain>
    </source>
</reference>
<keyword evidence="1 2" id="KW-0808">Transferase</keyword>
<dbReference type="AlphaFoldDB" id="A0A1G9YS54"/>